<dbReference type="STRING" id="1125876.SAMN05443292_2629"/>
<name>A0A1I3IIY9_9FLAO</name>
<dbReference type="Gene3D" id="2.160.20.120">
    <property type="match status" value="1"/>
</dbReference>
<evidence type="ECO:0000313" key="2">
    <source>
        <dbReference type="EMBL" id="SFI47753.1"/>
    </source>
</evidence>
<feature type="domain" description="Putative auto-transporter adhesin head GIN" evidence="1">
    <location>
        <begin position="34"/>
        <end position="215"/>
    </location>
</feature>
<dbReference type="InterPro" id="IPR021255">
    <property type="entry name" value="DUF2807"/>
</dbReference>
<accession>A0A1I3IIY9</accession>
<evidence type="ECO:0000313" key="3">
    <source>
        <dbReference type="Proteomes" id="UP000198931"/>
    </source>
</evidence>
<protein>
    <submittedName>
        <fullName evidence="2">Putative auto-transporter adhesin, head GIN domain</fullName>
    </submittedName>
</protein>
<organism evidence="2 3">
    <name type="scientific">Halpernia frigidisoli</name>
    <dbReference type="NCBI Taxonomy" id="1125876"/>
    <lineage>
        <taxon>Bacteria</taxon>
        <taxon>Pseudomonadati</taxon>
        <taxon>Bacteroidota</taxon>
        <taxon>Flavobacteriia</taxon>
        <taxon>Flavobacteriales</taxon>
        <taxon>Weeksellaceae</taxon>
        <taxon>Chryseobacterium group</taxon>
        <taxon>Halpernia</taxon>
    </lineage>
</organism>
<sequence length="233" mass="26321">MKYLFLILSIFTISSCSKVKPEGAIETHEIKIADFNQLNLKGKFRVFYIHSQKNFVAVETNPKFFKNLDINVDDNILNIEEKHQTQGLDFYNISIYSKDNLSQVKLADSVEFNISGEIKSPDFKLNIKNNAKFIGAVNSKKLDLEMIDKSRANLLGKTENAFIKISDTASLIAPYWYVNDLNINSDKGNYSEVSVSDKISGDVKNTASFTYYGSPISAFKIEKTATVENKKLN</sequence>
<dbReference type="Pfam" id="PF10988">
    <property type="entry name" value="DUF2807"/>
    <property type="match status" value="1"/>
</dbReference>
<keyword evidence="3" id="KW-1185">Reference proteome</keyword>
<dbReference type="EMBL" id="FOQT01000005">
    <property type="protein sequence ID" value="SFI47753.1"/>
    <property type="molecule type" value="Genomic_DNA"/>
</dbReference>
<dbReference type="PROSITE" id="PS51257">
    <property type="entry name" value="PROKAR_LIPOPROTEIN"/>
    <property type="match status" value="1"/>
</dbReference>
<reference evidence="2 3" key="1">
    <citation type="submission" date="2016-10" db="EMBL/GenBank/DDBJ databases">
        <authorList>
            <person name="de Groot N.N."/>
        </authorList>
    </citation>
    <scope>NUCLEOTIDE SEQUENCE [LARGE SCALE GENOMIC DNA]</scope>
    <source>
        <strain evidence="2 3">DSM 26000</strain>
    </source>
</reference>
<dbReference type="RefSeq" id="WP_090081684.1">
    <property type="nucleotide sequence ID" value="NZ_FOQT01000005.1"/>
</dbReference>
<dbReference type="Proteomes" id="UP000198931">
    <property type="component" value="Unassembled WGS sequence"/>
</dbReference>
<dbReference type="AlphaFoldDB" id="A0A1I3IIY9"/>
<evidence type="ECO:0000259" key="1">
    <source>
        <dbReference type="Pfam" id="PF10988"/>
    </source>
</evidence>
<proteinExistence type="predicted"/>
<gene>
    <name evidence="2" type="ORF">SAMN05443292_2629</name>
</gene>
<dbReference type="OrthoDB" id="1450320at2"/>